<evidence type="ECO:0000313" key="8">
    <source>
        <dbReference type="EMBL" id="HIX46013.1"/>
    </source>
</evidence>
<dbReference type="PIRSF" id="PIRSF006118">
    <property type="entry name" value="KDO8-P_Ptase"/>
    <property type="match status" value="1"/>
</dbReference>
<comment type="subunit">
    <text evidence="3">Homotetramer.</text>
</comment>
<evidence type="ECO:0000256" key="3">
    <source>
        <dbReference type="ARBA" id="ARBA00011881"/>
    </source>
</evidence>
<protein>
    <submittedName>
        <fullName evidence="8">HAD hydrolase family protein</fullName>
    </submittedName>
</protein>
<dbReference type="Gene3D" id="3.40.50.1000">
    <property type="entry name" value="HAD superfamily/HAD-like"/>
    <property type="match status" value="1"/>
</dbReference>
<feature type="binding site" evidence="7">
    <location>
        <position position="110"/>
    </location>
    <ligand>
        <name>Mg(2+)</name>
        <dbReference type="ChEBI" id="CHEBI:18420"/>
    </ligand>
</feature>
<organism evidence="8 9">
    <name type="scientific">Candidatus Barnesiella excrementipullorum</name>
    <dbReference type="NCBI Taxonomy" id="2838479"/>
    <lineage>
        <taxon>Bacteria</taxon>
        <taxon>Pseudomonadati</taxon>
        <taxon>Bacteroidota</taxon>
        <taxon>Bacteroidia</taxon>
        <taxon>Bacteroidales</taxon>
        <taxon>Barnesiellaceae</taxon>
        <taxon>Barnesiella</taxon>
    </lineage>
</organism>
<keyword evidence="5 8" id="KW-0378">Hydrolase</keyword>
<name>A0A9D2AQC2_9BACT</name>
<evidence type="ECO:0000256" key="4">
    <source>
        <dbReference type="ARBA" id="ARBA00022723"/>
    </source>
</evidence>
<keyword evidence="4 7" id="KW-0479">Metal-binding</keyword>
<dbReference type="InterPro" id="IPR023214">
    <property type="entry name" value="HAD_sf"/>
</dbReference>
<evidence type="ECO:0000313" key="9">
    <source>
        <dbReference type="Proteomes" id="UP000824246"/>
    </source>
</evidence>
<dbReference type="SUPFAM" id="SSF56784">
    <property type="entry name" value="HAD-like"/>
    <property type="match status" value="1"/>
</dbReference>
<accession>A0A9D2AQC2</accession>
<dbReference type="InterPro" id="IPR036412">
    <property type="entry name" value="HAD-like_sf"/>
</dbReference>
<comment type="similarity">
    <text evidence="2">Belongs to the KdsC family.</text>
</comment>
<dbReference type="SFLD" id="SFLDG01138">
    <property type="entry name" value="C1.6.2:_Deoxy-d-mannose-octulo"/>
    <property type="match status" value="1"/>
</dbReference>
<evidence type="ECO:0000256" key="5">
    <source>
        <dbReference type="ARBA" id="ARBA00022801"/>
    </source>
</evidence>
<dbReference type="SFLD" id="SFLDS00003">
    <property type="entry name" value="Haloacid_Dehalogenase"/>
    <property type="match status" value="1"/>
</dbReference>
<dbReference type="PANTHER" id="PTHR21485">
    <property type="entry name" value="HAD SUPERFAMILY MEMBERS CMAS AND KDSC"/>
    <property type="match status" value="1"/>
</dbReference>
<dbReference type="NCBIfam" id="TIGR01670">
    <property type="entry name" value="KdsC-phosphatas"/>
    <property type="match status" value="1"/>
</dbReference>
<dbReference type="InterPro" id="IPR010023">
    <property type="entry name" value="KdsC_fam"/>
</dbReference>
<evidence type="ECO:0000256" key="6">
    <source>
        <dbReference type="ARBA" id="ARBA00022842"/>
    </source>
</evidence>
<reference evidence="8" key="2">
    <citation type="submission" date="2021-04" db="EMBL/GenBank/DDBJ databases">
        <authorList>
            <person name="Gilroy R."/>
        </authorList>
    </citation>
    <scope>NUCLEOTIDE SEQUENCE</scope>
    <source>
        <strain evidence="8">ChiHjej12B11-16260</strain>
    </source>
</reference>
<comment type="cofactor">
    <cofactor evidence="1 7">
        <name>Mg(2+)</name>
        <dbReference type="ChEBI" id="CHEBI:18420"/>
    </cofactor>
</comment>
<sequence>MSRIDYDLSLIKAFAFDIDGVLSPSTIPLFPGHGPTRMVNVKDGYALQLAVKTGYPIAIITGARGESIEQRYAALGIKHIYMGANIKIEVLHQWLDEVKIKADEVLYMGDDIPDYEVMRTVGLPCCPSDAAPEICAIAKYISPIQGGYGCARDVIEQILKAQNNWMQDKKAFGW</sequence>
<dbReference type="GO" id="GO:0008781">
    <property type="term" value="F:N-acylneuraminate cytidylyltransferase activity"/>
    <property type="evidence" value="ECO:0007669"/>
    <property type="project" value="TreeGrafter"/>
</dbReference>
<dbReference type="Proteomes" id="UP000824246">
    <property type="component" value="Unassembled WGS sequence"/>
</dbReference>
<comment type="caution">
    <text evidence="8">The sequence shown here is derived from an EMBL/GenBank/DDBJ whole genome shotgun (WGS) entry which is preliminary data.</text>
</comment>
<dbReference type="GO" id="GO:0016788">
    <property type="term" value="F:hydrolase activity, acting on ester bonds"/>
    <property type="evidence" value="ECO:0007669"/>
    <property type="project" value="InterPro"/>
</dbReference>
<dbReference type="GO" id="GO:0046872">
    <property type="term" value="F:metal ion binding"/>
    <property type="evidence" value="ECO:0007669"/>
    <property type="project" value="UniProtKB-KW"/>
</dbReference>
<dbReference type="SFLD" id="SFLDG01136">
    <property type="entry name" value="C1.6:_Phosphoserine_Phosphatas"/>
    <property type="match status" value="1"/>
</dbReference>
<evidence type="ECO:0000256" key="7">
    <source>
        <dbReference type="PIRSR" id="PIRSR006118-2"/>
    </source>
</evidence>
<dbReference type="PANTHER" id="PTHR21485:SF3">
    <property type="entry name" value="N-ACYLNEURAMINATE CYTIDYLYLTRANSFERASE"/>
    <property type="match status" value="1"/>
</dbReference>
<reference evidence="8" key="1">
    <citation type="journal article" date="2021" name="PeerJ">
        <title>Extensive microbial diversity within the chicken gut microbiome revealed by metagenomics and culture.</title>
        <authorList>
            <person name="Gilroy R."/>
            <person name="Ravi A."/>
            <person name="Getino M."/>
            <person name="Pursley I."/>
            <person name="Horton D.L."/>
            <person name="Alikhan N.F."/>
            <person name="Baker D."/>
            <person name="Gharbi K."/>
            <person name="Hall N."/>
            <person name="Watson M."/>
            <person name="Adriaenssens E.M."/>
            <person name="Foster-Nyarko E."/>
            <person name="Jarju S."/>
            <person name="Secka A."/>
            <person name="Antonio M."/>
            <person name="Oren A."/>
            <person name="Chaudhuri R.R."/>
            <person name="La Ragione R."/>
            <person name="Hildebrand F."/>
            <person name="Pallen M.J."/>
        </authorList>
    </citation>
    <scope>NUCLEOTIDE SEQUENCE</scope>
    <source>
        <strain evidence="8">ChiHjej12B11-16260</strain>
    </source>
</reference>
<evidence type="ECO:0000256" key="1">
    <source>
        <dbReference type="ARBA" id="ARBA00001946"/>
    </source>
</evidence>
<dbReference type="InterPro" id="IPR050793">
    <property type="entry name" value="CMP-NeuNAc_synthase"/>
</dbReference>
<dbReference type="Pfam" id="PF08282">
    <property type="entry name" value="Hydrolase_3"/>
    <property type="match status" value="1"/>
</dbReference>
<gene>
    <name evidence="8" type="ORF">H9982_07305</name>
</gene>
<dbReference type="EMBL" id="DXFB01000191">
    <property type="protein sequence ID" value="HIX46013.1"/>
    <property type="molecule type" value="Genomic_DNA"/>
</dbReference>
<dbReference type="FunFam" id="3.40.50.1000:FF:000029">
    <property type="entry name" value="3-deoxy-D-manno-octulosonate 8-phosphate phosphatase KdsC"/>
    <property type="match status" value="1"/>
</dbReference>
<evidence type="ECO:0000256" key="2">
    <source>
        <dbReference type="ARBA" id="ARBA00005893"/>
    </source>
</evidence>
<dbReference type="AlphaFoldDB" id="A0A9D2AQC2"/>
<proteinExistence type="inferred from homology"/>
<keyword evidence="6 7" id="KW-0460">Magnesium</keyword>
<feature type="binding site" evidence="7">
    <location>
        <position position="17"/>
    </location>
    <ligand>
        <name>Mg(2+)</name>
        <dbReference type="ChEBI" id="CHEBI:18420"/>
    </ligand>
</feature>
<feature type="binding site" evidence="7">
    <location>
        <position position="19"/>
    </location>
    <ligand>
        <name>substrate</name>
    </ligand>
</feature>